<sequence length="147" mass="16039">MTHDPNRPAGDDDAYASYTDVQWQAELARKNAEPLAFQVTRHAATERPYTGKYNAVWADGSYHCICCGNKLFDSHTKFDAGCGWPSFAEAEPGAIREITDHSHGMVRTETVCARCGAHLGHVFPDGPTPTGLRYCMNSAALDFKTGG</sequence>
<accession>A0A7V8FLM2</accession>
<protein>
    <recommendedName>
        <fullName evidence="3">peptide-methionine (R)-S-oxide reductase</fullName>
        <ecNumber evidence="3">1.8.4.12</ecNumber>
    </recommendedName>
</protein>
<evidence type="ECO:0000256" key="3">
    <source>
        <dbReference type="ARBA" id="ARBA00012499"/>
    </source>
</evidence>
<evidence type="ECO:0000256" key="1">
    <source>
        <dbReference type="ARBA" id="ARBA00001947"/>
    </source>
</evidence>
<evidence type="ECO:0000259" key="8">
    <source>
        <dbReference type="PROSITE" id="PS51790"/>
    </source>
</evidence>
<evidence type="ECO:0000256" key="4">
    <source>
        <dbReference type="ARBA" id="ARBA00022723"/>
    </source>
</evidence>
<keyword evidence="6" id="KW-0560">Oxidoreductase</keyword>
<dbReference type="InterPro" id="IPR002579">
    <property type="entry name" value="Met_Sox_Rdtase_MsrB_dom"/>
</dbReference>
<feature type="domain" description="MsrB" evidence="8">
    <location>
        <begin position="25"/>
        <end position="146"/>
    </location>
</feature>
<evidence type="ECO:0000313" key="10">
    <source>
        <dbReference type="Proteomes" id="UP000461670"/>
    </source>
</evidence>
<dbReference type="AlphaFoldDB" id="A0A7V8FLM2"/>
<proteinExistence type="inferred from homology"/>
<dbReference type="PROSITE" id="PS51790">
    <property type="entry name" value="MSRB"/>
    <property type="match status" value="1"/>
</dbReference>
<gene>
    <name evidence="9" type="primary">msrB</name>
    <name evidence="9" type="ORF">GAK30_03131</name>
</gene>
<organism evidence="9 10">
    <name type="scientific">Paracidovorax wautersii</name>
    <dbReference type="NCBI Taxonomy" id="1177982"/>
    <lineage>
        <taxon>Bacteria</taxon>
        <taxon>Pseudomonadati</taxon>
        <taxon>Pseudomonadota</taxon>
        <taxon>Betaproteobacteria</taxon>
        <taxon>Burkholderiales</taxon>
        <taxon>Comamonadaceae</taxon>
        <taxon>Paracidovorax</taxon>
    </lineage>
</organism>
<comment type="cofactor">
    <cofactor evidence="1">
        <name>Zn(2+)</name>
        <dbReference type="ChEBI" id="CHEBI:29105"/>
    </cofactor>
</comment>
<dbReference type="GO" id="GO:0005737">
    <property type="term" value="C:cytoplasm"/>
    <property type="evidence" value="ECO:0007669"/>
    <property type="project" value="TreeGrafter"/>
</dbReference>
<dbReference type="SUPFAM" id="SSF51316">
    <property type="entry name" value="Mss4-like"/>
    <property type="match status" value="1"/>
</dbReference>
<dbReference type="EC" id="1.8.4.12" evidence="3"/>
<keyword evidence="5" id="KW-0862">Zinc</keyword>
<comment type="caution">
    <text evidence="9">The sequence shown here is derived from an EMBL/GenBank/DDBJ whole genome shotgun (WGS) entry which is preliminary data.</text>
</comment>
<dbReference type="PANTHER" id="PTHR10173:SF52">
    <property type="entry name" value="METHIONINE-R-SULFOXIDE REDUCTASE B1"/>
    <property type="match status" value="1"/>
</dbReference>
<evidence type="ECO:0000313" key="9">
    <source>
        <dbReference type="EMBL" id="KAF1019405.1"/>
    </source>
</evidence>
<dbReference type="FunFam" id="2.170.150.20:FF:000001">
    <property type="entry name" value="Peptide methionine sulfoxide reductase MsrB"/>
    <property type="match status" value="1"/>
</dbReference>
<dbReference type="GO" id="GO:0006979">
    <property type="term" value="P:response to oxidative stress"/>
    <property type="evidence" value="ECO:0007669"/>
    <property type="project" value="InterPro"/>
</dbReference>
<dbReference type="GO" id="GO:0030091">
    <property type="term" value="P:protein repair"/>
    <property type="evidence" value="ECO:0007669"/>
    <property type="project" value="InterPro"/>
</dbReference>
<dbReference type="GO" id="GO:0033743">
    <property type="term" value="F:peptide-methionine (R)-S-oxide reductase activity"/>
    <property type="evidence" value="ECO:0007669"/>
    <property type="project" value="UniProtKB-EC"/>
</dbReference>
<comment type="catalytic activity">
    <reaction evidence="7">
        <text>L-methionyl-[protein] + [thioredoxin]-disulfide + H2O = L-methionyl-(R)-S-oxide-[protein] + [thioredoxin]-dithiol</text>
        <dbReference type="Rhea" id="RHEA:24164"/>
        <dbReference type="Rhea" id="RHEA-COMP:10698"/>
        <dbReference type="Rhea" id="RHEA-COMP:10700"/>
        <dbReference type="Rhea" id="RHEA-COMP:12313"/>
        <dbReference type="Rhea" id="RHEA-COMP:12314"/>
        <dbReference type="ChEBI" id="CHEBI:15377"/>
        <dbReference type="ChEBI" id="CHEBI:16044"/>
        <dbReference type="ChEBI" id="CHEBI:29950"/>
        <dbReference type="ChEBI" id="CHEBI:45764"/>
        <dbReference type="ChEBI" id="CHEBI:50058"/>
        <dbReference type="EC" id="1.8.4.12"/>
    </reaction>
</comment>
<dbReference type="Gene3D" id="2.170.150.20">
    <property type="entry name" value="Peptide methionine sulfoxide reductase"/>
    <property type="match status" value="1"/>
</dbReference>
<evidence type="ECO:0000256" key="7">
    <source>
        <dbReference type="ARBA" id="ARBA00048488"/>
    </source>
</evidence>
<keyword evidence="4" id="KW-0479">Metal-binding</keyword>
<reference evidence="10" key="1">
    <citation type="journal article" date="2020" name="MBio">
        <title>Horizontal gene transfer to a defensive symbiont with a reduced genome amongst a multipartite beetle microbiome.</title>
        <authorList>
            <person name="Waterworth S.C."/>
            <person name="Florez L.V."/>
            <person name="Rees E.R."/>
            <person name="Hertweck C."/>
            <person name="Kaltenpoth M."/>
            <person name="Kwan J.C."/>
        </authorList>
    </citation>
    <scope>NUCLEOTIDE SEQUENCE [LARGE SCALE GENOMIC DNA]</scope>
</reference>
<dbReference type="InterPro" id="IPR028427">
    <property type="entry name" value="Met_Sox_Rdtase_MsrB"/>
</dbReference>
<comment type="similarity">
    <text evidence="2">Belongs to the MsrB Met sulfoxide reductase family.</text>
</comment>
<dbReference type="PANTHER" id="PTHR10173">
    <property type="entry name" value="METHIONINE SULFOXIDE REDUCTASE"/>
    <property type="match status" value="1"/>
</dbReference>
<evidence type="ECO:0000256" key="5">
    <source>
        <dbReference type="ARBA" id="ARBA00022833"/>
    </source>
</evidence>
<dbReference type="NCBIfam" id="TIGR00357">
    <property type="entry name" value="peptide-methionine (R)-S-oxide reductase MsrB"/>
    <property type="match status" value="1"/>
</dbReference>
<dbReference type="InterPro" id="IPR011057">
    <property type="entry name" value="Mss4-like_sf"/>
</dbReference>
<dbReference type="Proteomes" id="UP000461670">
    <property type="component" value="Unassembled WGS sequence"/>
</dbReference>
<evidence type="ECO:0000256" key="2">
    <source>
        <dbReference type="ARBA" id="ARBA00007174"/>
    </source>
</evidence>
<evidence type="ECO:0000256" key="6">
    <source>
        <dbReference type="ARBA" id="ARBA00023002"/>
    </source>
</evidence>
<dbReference type="EMBL" id="WNDQ01000056">
    <property type="protein sequence ID" value="KAF1019405.1"/>
    <property type="molecule type" value="Genomic_DNA"/>
</dbReference>
<name>A0A7V8FLM2_9BURK</name>
<dbReference type="GO" id="GO:0046872">
    <property type="term" value="F:metal ion binding"/>
    <property type="evidence" value="ECO:0007669"/>
    <property type="project" value="UniProtKB-KW"/>
</dbReference>
<dbReference type="Pfam" id="PF01641">
    <property type="entry name" value="SelR"/>
    <property type="match status" value="1"/>
</dbReference>